<feature type="transmembrane region" description="Helical" evidence="9">
    <location>
        <begin position="103"/>
        <end position="122"/>
    </location>
</feature>
<feature type="transmembrane region" description="Helical" evidence="9">
    <location>
        <begin position="184"/>
        <end position="207"/>
    </location>
</feature>
<dbReference type="Proteomes" id="UP000006727">
    <property type="component" value="Chromosome 3"/>
</dbReference>
<reference evidence="10 12" key="1">
    <citation type="journal article" date="2008" name="Science">
        <title>The Physcomitrella genome reveals evolutionary insights into the conquest of land by plants.</title>
        <authorList>
            <person name="Rensing S."/>
            <person name="Lang D."/>
            <person name="Zimmer A."/>
            <person name="Terry A."/>
            <person name="Salamov A."/>
            <person name="Shapiro H."/>
            <person name="Nishiyama T."/>
            <person name="Perroud P.-F."/>
            <person name="Lindquist E."/>
            <person name="Kamisugi Y."/>
            <person name="Tanahashi T."/>
            <person name="Sakakibara K."/>
            <person name="Fujita T."/>
            <person name="Oishi K."/>
            <person name="Shin-I T."/>
            <person name="Kuroki Y."/>
            <person name="Toyoda A."/>
            <person name="Suzuki Y."/>
            <person name="Hashimoto A."/>
            <person name="Yamaguchi K."/>
            <person name="Sugano A."/>
            <person name="Kohara Y."/>
            <person name="Fujiyama A."/>
            <person name="Anterola A."/>
            <person name="Aoki S."/>
            <person name="Ashton N."/>
            <person name="Barbazuk W.B."/>
            <person name="Barker E."/>
            <person name="Bennetzen J."/>
            <person name="Bezanilla M."/>
            <person name="Blankenship R."/>
            <person name="Cho S.H."/>
            <person name="Dutcher S."/>
            <person name="Estelle M."/>
            <person name="Fawcett J.A."/>
            <person name="Gundlach H."/>
            <person name="Hanada K."/>
            <person name="Heyl A."/>
            <person name="Hicks K.A."/>
            <person name="Hugh J."/>
            <person name="Lohr M."/>
            <person name="Mayer K."/>
            <person name="Melkozernov A."/>
            <person name="Murata T."/>
            <person name="Nelson D."/>
            <person name="Pils B."/>
            <person name="Prigge M."/>
            <person name="Reiss B."/>
            <person name="Renner T."/>
            <person name="Rombauts S."/>
            <person name="Rushton P."/>
            <person name="Sanderfoot A."/>
            <person name="Schween G."/>
            <person name="Shiu S.-H."/>
            <person name="Stueber K."/>
            <person name="Theodoulou F.L."/>
            <person name="Tu H."/>
            <person name="Van de Peer Y."/>
            <person name="Verrier P.J."/>
            <person name="Waters E."/>
            <person name="Wood A."/>
            <person name="Yang L."/>
            <person name="Cove D."/>
            <person name="Cuming A."/>
            <person name="Hasebe M."/>
            <person name="Lucas S."/>
            <person name="Mishler D.B."/>
            <person name="Reski R."/>
            <person name="Grigoriev I."/>
            <person name="Quatrano R.S."/>
            <person name="Boore J.L."/>
        </authorList>
    </citation>
    <scope>NUCLEOTIDE SEQUENCE [LARGE SCALE GENOMIC DNA]</scope>
    <source>
        <strain evidence="11 12">cv. Gransden 2004</strain>
    </source>
</reference>
<keyword evidence="3" id="KW-1003">Cell membrane</keyword>
<dbReference type="PaxDb" id="3218-PP1S312_22V6.1"/>
<dbReference type="RefSeq" id="XP_024371693.1">
    <property type="nucleotide sequence ID" value="XM_024515925.2"/>
</dbReference>
<keyword evidence="12" id="KW-1185">Reference proteome</keyword>
<feature type="transmembrane region" description="Helical" evidence="9">
    <location>
        <begin position="46"/>
        <end position="66"/>
    </location>
</feature>
<feature type="transmembrane region" description="Helical" evidence="9">
    <location>
        <begin position="259"/>
        <end position="277"/>
    </location>
</feature>
<dbReference type="STRING" id="3218.A0A2K1KV35"/>
<evidence type="ECO:0000256" key="2">
    <source>
        <dbReference type="ARBA" id="ARBA00022448"/>
    </source>
</evidence>
<protein>
    <recommendedName>
        <fullName evidence="13">Amino acid permease/ SLC12A domain-containing protein</fullName>
    </recommendedName>
</protein>
<name>A0A2K1KV35_PHYPA</name>
<evidence type="ECO:0000313" key="10">
    <source>
        <dbReference type="EMBL" id="PNR57652.1"/>
    </source>
</evidence>
<keyword evidence="2" id="KW-0813">Transport</keyword>
<dbReference type="GO" id="GO:0005886">
    <property type="term" value="C:plasma membrane"/>
    <property type="evidence" value="ECO:0007669"/>
    <property type="project" value="UniProtKB-SubCell"/>
</dbReference>
<keyword evidence="4 9" id="KW-0812">Transmembrane</keyword>
<gene>
    <name evidence="11" type="primary">LOC112280432</name>
    <name evidence="10" type="ORF">PHYPA_004646</name>
</gene>
<dbReference type="PANTHER" id="PTHR45826">
    <property type="entry name" value="POLYAMINE TRANSPORTER PUT1"/>
    <property type="match status" value="1"/>
</dbReference>
<dbReference type="GeneID" id="112280432"/>
<dbReference type="PANTHER" id="PTHR45826:SF2">
    <property type="entry name" value="AMINO ACID TRANSPORTER"/>
    <property type="match status" value="1"/>
</dbReference>
<accession>A0A2K1KV35</accession>
<evidence type="ECO:0000256" key="4">
    <source>
        <dbReference type="ARBA" id="ARBA00022692"/>
    </source>
</evidence>
<dbReference type="AlphaFoldDB" id="A0A2K1KV35"/>
<feature type="transmembrane region" description="Helical" evidence="9">
    <location>
        <begin position="72"/>
        <end position="91"/>
    </location>
</feature>
<dbReference type="EMBL" id="ABEU02000003">
    <property type="protein sequence ID" value="PNR57652.1"/>
    <property type="molecule type" value="Genomic_DNA"/>
</dbReference>
<feature type="compositionally biased region" description="Polar residues" evidence="8">
    <location>
        <begin position="28"/>
        <end position="39"/>
    </location>
</feature>
<reference evidence="10 12" key="2">
    <citation type="journal article" date="2018" name="Plant J.">
        <title>The Physcomitrella patens chromosome-scale assembly reveals moss genome structure and evolution.</title>
        <authorList>
            <person name="Lang D."/>
            <person name="Ullrich K.K."/>
            <person name="Murat F."/>
            <person name="Fuchs J."/>
            <person name="Jenkins J."/>
            <person name="Haas F.B."/>
            <person name="Piednoel M."/>
            <person name="Gundlach H."/>
            <person name="Van Bel M."/>
            <person name="Meyberg R."/>
            <person name="Vives C."/>
            <person name="Morata J."/>
            <person name="Symeonidi A."/>
            <person name="Hiss M."/>
            <person name="Muchero W."/>
            <person name="Kamisugi Y."/>
            <person name="Saleh O."/>
            <person name="Blanc G."/>
            <person name="Decker E.L."/>
            <person name="van Gessel N."/>
            <person name="Grimwood J."/>
            <person name="Hayes R.D."/>
            <person name="Graham S.W."/>
            <person name="Gunter L.E."/>
            <person name="McDaniel S.F."/>
            <person name="Hoernstein S.N.W."/>
            <person name="Larsson A."/>
            <person name="Li F.W."/>
            <person name="Perroud P.F."/>
            <person name="Phillips J."/>
            <person name="Ranjan P."/>
            <person name="Rokshar D.S."/>
            <person name="Rothfels C.J."/>
            <person name="Schneider L."/>
            <person name="Shu S."/>
            <person name="Stevenson D.W."/>
            <person name="Thummler F."/>
            <person name="Tillich M."/>
            <person name="Villarreal Aguilar J.C."/>
            <person name="Widiez T."/>
            <person name="Wong G.K."/>
            <person name="Wymore A."/>
            <person name="Zhang Y."/>
            <person name="Zimmer A.D."/>
            <person name="Quatrano R.S."/>
            <person name="Mayer K.F.X."/>
            <person name="Goodstein D."/>
            <person name="Casacuberta J.M."/>
            <person name="Vandepoele K."/>
            <person name="Reski R."/>
            <person name="Cuming A.C."/>
            <person name="Tuskan G.A."/>
            <person name="Maumus F."/>
            <person name="Salse J."/>
            <person name="Schmutz J."/>
            <person name="Rensing S.A."/>
        </authorList>
    </citation>
    <scope>NUCLEOTIDE SEQUENCE [LARGE SCALE GENOMIC DNA]</scope>
    <source>
        <strain evidence="11 12">cv. Gransden 2004</strain>
    </source>
</reference>
<evidence type="ECO:0000256" key="9">
    <source>
        <dbReference type="SAM" id="Phobius"/>
    </source>
</evidence>
<feature type="transmembrane region" description="Helical" evidence="9">
    <location>
        <begin position="357"/>
        <end position="374"/>
    </location>
</feature>
<evidence type="ECO:0000256" key="3">
    <source>
        <dbReference type="ARBA" id="ARBA00022475"/>
    </source>
</evidence>
<dbReference type="Pfam" id="PF13520">
    <property type="entry name" value="AA_permease_2"/>
    <property type="match status" value="1"/>
</dbReference>
<evidence type="ECO:0000256" key="1">
    <source>
        <dbReference type="ARBA" id="ARBA00004651"/>
    </source>
</evidence>
<proteinExistence type="inferred from homology"/>
<evidence type="ECO:0000313" key="12">
    <source>
        <dbReference type="Proteomes" id="UP000006727"/>
    </source>
</evidence>
<reference evidence="11" key="3">
    <citation type="submission" date="2020-12" db="UniProtKB">
        <authorList>
            <consortium name="EnsemblPlants"/>
        </authorList>
    </citation>
    <scope>IDENTIFICATION</scope>
</reference>
<evidence type="ECO:0000256" key="6">
    <source>
        <dbReference type="ARBA" id="ARBA00023136"/>
    </source>
</evidence>
<dbReference type="Gramene" id="Pp3c3_18940V3.1">
    <property type="protein sequence ID" value="Pp3c3_18940V3.1"/>
    <property type="gene ID" value="Pp3c3_18940"/>
</dbReference>
<evidence type="ECO:0000256" key="7">
    <source>
        <dbReference type="ARBA" id="ARBA00024041"/>
    </source>
</evidence>
<evidence type="ECO:0000313" key="11">
    <source>
        <dbReference type="EnsemblPlants" id="Pp3c3_18940V3.1"/>
    </source>
</evidence>
<feature type="region of interest" description="Disordered" evidence="8">
    <location>
        <begin position="19"/>
        <end position="41"/>
    </location>
</feature>
<evidence type="ECO:0000256" key="8">
    <source>
        <dbReference type="SAM" id="MobiDB-lite"/>
    </source>
</evidence>
<comment type="subcellular location">
    <subcellularLocation>
        <location evidence="1">Cell membrane</location>
        <topology evidence="1">Multi-pass membrane protein</topology>
    </subcellularLocation>
</comment>
<keyword evidence="6 9" id="KW-0472">Membrane</keyword>
<dbReference type="GO" id="GO:0015203">
    <property type="term" value="F:polyamine transmembrane transporter activity"/>
    <property type="evidence" value="ECO:0007669"/>
    <property type="project" value="UniProtKB-ARBA"/>
</dbReference>
<organism evidence="10">
    <name type="scientific">Physcomitrium patens</name>
    <name type="common">Spreading-leaved earth moss</name>
    <name type="synonym">Physcomitrella patens</name>
    <dbReference type="NCBI Taxonomy" id="3218"/>
    <lineage>
        <taxon>Eukaryota</taxon>
        <taxon>Viridiplantae</taxon>
        <taxon>Streptophyta</taxon>
        <taxon>Embryophyta</taxon>
        <taxon>Bryophyta</taxon>
        <taxon>Bryophytina</taxon>
        <taxon>Bryopsida</taxon>
        <taxon>Funariidae</taxon>
        <taxon>Funariales</taxon>
        <taxon>Funariaceae</taxon>
        <taxon>Physcomitrium</taxon>
    </lineage>
</organism>
<dbReference type="Gene3D" id="1.20.1740.10">
    <property type="entry name" value="Amino acid/polyamine transporter I"/>
    <property type="match status" value="1"/>
</dbReference>
<feature type="transmembrane region" description="Helical" evidence="9">
    <location>
        <begin position="380"/>
        <end position="399"/>
    </location>
</feature>
<dbReference type="PIRSF" id="PIRSF006060">
    <property type="entry name" value="AA_transporter"/>
    <property type="match status" value="1"/>
</dbReference>
<dbReference type="InterPro" id="IPR044566">
    <property type="entry name" value="RMV1-like"/>
</dbReference>
<feature type="transmembrane region" description="Helical" evidence="9">
    <location>
        <begin position="297"/>
        <end position="316"/>
    </location>
</feature>
<sequence>MKEVMPVIAPHPLNREEFGINAGEEGQDTPTASEQSSPRRGSVAKLSMLPLVALIFYEVSGGPFGLEDSVRAGGPLLALLGFIIVPFVWSIPEALVTAELATAFPKNGGFVVWISAAFGPFWGFQEGWLKWMSGVTDNALYPVLFLDYLKRGLPVFAKGPARVAALLLTTVGLTYLNYRGLTIVGITAVALAIFTLLPFFVFSLLAIPKIQMQRWFVMDLRSMNWRVYLNILFWNLNYWDNVSTLAGEVDKPSQTLPKALLWAVVLVTFTYIVPLLAGTGAVELDRAKWEDGYLADVALVIGGAPLKCWITIAAALSNMGLFEAEMSSNSFQLLGMGENGLLPQVFEQRSKYGTPSLGILCSATGVIILSWMSFQEIIEFLNFLYCFGMLLEFAAFIWLRVQQPNLLRPFCIPLNTAGGWKSPSRRDGSNSQPHLRFTRRMLKSSVRRLMMLMMRGPGS</sequence>
<dbReference type="FunFam" id="1.20.1740.10:FF:000041">
    <property type="entry name" value="Amino acid permease, putative"/>
    <property type="match status" value="1"/>
</dbReference>
<dbReference type="InterPro" id="IPR002293">
    <property type="entry name" value="AA/rel_permease1"/>
</dbReference>
<comment type="similarity">
    <text evidence="7">Belongs to the amino acid-polyamine-organocation (APC) superfamily. Polyamine:cation symporter (PHS) (TC 2.A.3.12) family.</text>
</comment>
<evidence type="ECO:0000256" key="5">
    <source>
        <dbReference type="ARBA" id="ARBA00022989"/>
    </source>
</evidence>
<evidence type="ECO:0008006" key="13">
    <source>
        <dbReference type="Google" id="ProtNLM"/>
    </source>
</evidence>
<keyword evidence="5 9" id="KW-1133">Transmembrane helix</keyword>
<dbReference type="EnsemblPlants" id="Pp3c3_18940V3.1">
    <property type="protein sequence ID" value="Pp3c3_18940V3.1"/>
    <property type="gene ID" value="Pp3c3_18940"/>
</dbReference>